<dbReference type="PANTHER" id="PTHR37937">
    <property type="entry name" value="CONJUGATIVE TRANSFER: DNA TRANSPORT"/>
    <property type="match status" value="1"/>
</dbReference>
<dbReference type="InterPro" id="IPR051539">
    <property type="entry name" value="T4SS-coupling_protein"/>
</dbReference>
<evidence type="ECO:0000256" key="6">
    <source>
        <dbReference type="SAM" id="MobiDB-lite"/>
    </source>
</evidence>
<evidence type="ECO:0000313" key="9">
    <source>
        <dbReference type="EMBL" id="MFC0590917.1"/>
    </source>
</evidence>
<evidence type="ECO:0000256" key="5">
    <source>
        <dbReference type="ARBA" id="ARBA00023136"/>
    </source>
</evidence>
<feature type="compositionally biased region" description="Low complexity" evidence="6">
    <location>
        <begin position="631"/>
        <end position="649"/>
    </location>
</feature>
<feature type="compositionally biased region" description="Basic and acidic residues" evidence="6">
    <location>
        <begin position="584"/>
        <end position="605"/>
    </location>
</feature>
<keyword evidence="10" id="KW-1185">Reference proteome</keyword>
<dbReference type="GO" id="GO:0003677">
    <property type="term" value="F:DNA binding"/>
    <property type="evidence" value="ECO:0007669"/>
    <property type="project" value="UniProtKB-KW"/>
</dbReference>
<dbReference type="Pfam" id="PF10412">
    <property type="entry name" value="TrwB_AAD_bind"/>
    <property type="match status" value="1"/>
</dbReference>
<feature type="domain" description="Type IV secretion system coupling protein TraD DNA-binding" evidence="8">
    <location>
        <begin position="199"/>
        <end position="583"/>
    </location>
</feature>
<keyword evidence="2" id="KW-1003">Cell membrane</keyword>
<dbReference type="Proteomes" id="UP001589943">
    <property type="component" value="Unassembled WGS sequence"/>
</dbReference>
<keyword evidence="9" id="KW-0238">DNA-binding</keyword>
<feature type="compositionally biased region" description="Polar residues" evidence="6">
    <location>
        <begin position="712"/>
        <end position="725"/>
    </location>
</feature>
<keyword evidence="3 7" id="KW-0812">Transmembrane</keyword>
<dbReference type="InterPro" id="IPR019476">
    <property type="entry name" value="T4SS_TraD_DNA-bd"/>
</dbReference>
<proteinExistence type="predicted"/>
<feature type="transmembrane region" description="Helical" evidence="7">
    <location>
        <begin position="20"/>
        <end position="45"/>
    </location>
</feature>
<comment type="caution">
    <text evidence="9">The sequence shown here is derived from an EMBL/GenBank/DDBJ whole genome shotgun (WGS) entry which is preliminary data.</text>
</comment>
<sequence length="803" mass="88168">MKKGLVNFTRGSQLLGHFGFMFAAGLKGPLIIAAMVLSWMSWWMLTSGLTDHETYLVWMKLYAAAYRFMEFDPHKQIALETAFGGTVKFPIAMLEAFPPVVRAWGHMVSIMESVLLRVALLLVPAFALFYWFAARFGRKSKERKHERGAMLATLPELIEEIRVHNLAERAKELTAALGWRYRLCSGKELDRVFPYYPSRLAKVTYPWRLEQSHAMLIGTTGMGKTVALSDMIEEARARGQRGVIFDLTGTFIEQFYDPSRDVILNPLDARCPQWSVFDECHDEAEFTAAAEALVPHDGGGAEQFWVLAARLLFVEMCLKLRARGQASNEALAAELMTADLAAVHRLMRGTIADPLTAPEAARMAESIRAVFNANAKALKLLPRQGRQFSLREWIESDARDGSMVFISARYVDMSVCSQLLTVWLDLAMNTLMAMERSRELRMWFFVDELGALHRLPALEKGLQTARNFGGAIVTGIHAYAKLKEVYGENMAMTLSSLARTKLILGTADRETATWCSDFIGHTQVRDMEEGYTYGYNNARDAVSLTSRKHIEPLLLPDQLMNLPRLTGFLKFPDGFPAAPVKLTPVDRRKRAEPFIRRADDGDRQARGGAPQSPPSGPPHGPPQGPLPAPAPAGESGPSDPPSSNDDGAGQRIVPRQGELALRAGQAAPVGDGEARQREPVAEALRNARAVDLSPLTAGANSPERVGEVAPSASASEGQAAATLSQDAVLRAGSGEGQEKGKDEAQRSDAPKPDKPASEPKPDIRQGVPRAAADARKLMLEDGLSEPDEPTRDERGLGEADMEI</sequence>
<feature type="compositionally biased region" description="Pro residues" evidence="6">
    <location>
        <begin position="611"/>
        <end position="630"/>
    </location>
</feature>
<evidence type="ECO:0000256" key="7">
    <source>
        <dbReference type="SAM" id="Phobius"/>
    </source>
</evidence>
<dbReference type="InterPro" id="IPR027417">
    <property type="entry name" value="P-loop_NTPase"/>
</dbReference>
<evidence type="ECO:0000256" key="4">
    <source>
        <dbReference type="ARBA" id="ARBA00022989"/>
    </source>
</evidence>
<evidence type="ECO:0000259" key="8">
    <source>
        <dbReference type="Pfam" id="PF10412"/>
    </source>
</evidence>
<accession>A0ABV6PM55</accession>
<dbReference type="EMBL" id="JBHLTL010000011">
    <property type="protein sequence ID" value="MFC0590917.1"/>
    <property type="molecule type" value="Genomic_DNA"/>
</dbReference>
<dbReference type="CDD" id="cd01127">
    <property type="entry name" value="TrwB_TraG_TraD_VirD4"/>
    <property type="match status" value="1"/>
</dbReference>
<reference evidence="9 10" key="1">
    <citation type="submission" date="2024-09" db="EMBL/GenBank/DDBJ databases">
        <authorList>
            <person name="Sun Q."/>
            <person name="Mori K."/>
        </authorList>
    </citation>
    <scope>NUCLEOTIDE SEQUENCE [LARGE SCALE GENOMIC DNA]</scope>
    <source>
        <strain evidence="9 10">NCAIM B.02537</strain>
    </source>
</reference>
<feature type="compositionally biased region" description="Basic and acidic residues" evidence="6">
    <location>
        <begin position="788"/>
        <end position="797"/>
    </location>
</feature>
<gene>
    <name evidence="9" type="ORF">ACFFF7_16045</name>
</gene>
<evidence type="ECO:0000313" key="10">
    <source>
        <dbReference type="Proteomes" id="UP001589943"/>
    </source>
</evidence>
<keyword evidence="4 7" id="KW-1133">Transmembrane helix</keyword>
<dbReference type="SUPFAM" id="SSF52540">
    <property type="entry name" value="P-loop containing nucleoside triphosphate hydrolases"/>
    <property type="match status" value="1"/>
</dbReference>
<feature type="compositionally biased region" description="Basic and acidic residues" evidence="6">
    <location>
        <begin position="736"/>
        <end position="763"/>
    </location>
</feature>
<keyword evidence="5 7" id="KW-0472">Membrane</keyword>
<feature type="transmembrane region" description="Helical" evidence="7">
    <location>
        <begin position="114"/>
        <end position="134"/>
    </location>
</feature>
<dbReference type="Gene3D" id="3.40.50.300">
    <property type="entry name" value="P-loop containing nucleotide triphosphate hydrolases"/>
    <property type="match status" value="2"/>
</dbReference>
<evidence type="ECO:0000256" key="1">
    <source>
        <dbReference type="ARBA" id="ARBA00004651"/>
    </source>
</evidence>
<protein>
    <submittedName>
        <fullName evidence="9">Type IV secretion system DNA-binding domain-containing protein</fullName>
    </submittedName>
</protein>
<evidence type="ECO:0000256" key="2">
    <source>
        <dbReference type="ARBA" id="ARBA00022475"/>
    </source>
</evidence>
<comment type="subcellular location">
    <subcellularLocation>
        <location evidence="1">Cell membrane</location>
        <topology evidence="1">Multi-pass membrane protein</topology>
    </subcellularLocation>
</comment>
<name>A0ABV6PM55_9SPHN</name>
<evidence type="ECO:0000256" key="3">
    <source>
        <dbReference type="ARBA" id="ARBA00022692"/>
    </source>
</evidence>
<organism evidence="9 10">
    <name type="scientific">Novosphingobium aquiterrae</name>
    <dbReference type="NCBI Taxonomy" id="624388"/>
    <lineage>
        <taxon>Bacteria</taxon>
        <taxon>Pseudomonadati</taxon>
        <taxon>Pseudomonadota</taxon>
        <taxon>Alphaproteobacteria</taxon>
        <taxon>Sphingomonadales</taxon>
        <taxon>Sphingomonadaceae</taxon>
        <taxon>Novosphingobium</taxon>
    </lineage>
</organism>
<dbReference type="RefSeq" id="WP_379482342.1">
    <property type="nucleotide sequence ID" value="NZ_JBHLTL010000011.1"/>
</dbReference>
<dbReference type="PANTHER" id="PTHR37937:SF1">
    <property type="entry name" value="CONJUGATIVE TRANSFER: DNA TRANSPORT"/>
    <property type="match status" value="1"/>
</dbReference>
<feature type="region of interest" description="Disordered" evidence="6">
    <location>
        <begin position="579"/>
        <end position="803"/>
    </location>
</feature>